<name>A0A0J0XJ59_9TREE</name>
<dbReference type="Proteomes" id="UP000053611">
    <property type="component" value="Unassembled WGS sequence"/>
</dbReference>
<protein>
    <submittedName>
        <fullName evidence="2">Uncharacterized protein</fullName>
    </submittedName>
</protein>
<dbReference type="AlphaFoldDB" id="A0A0J0XJ59"/>
<dbReference type="OrthoDB" id="2443686at2759"/>
<proteinExistence type="predicted"/>
<evidence type="ECO:0000313" key="3">
    <source>
        <dbReference type="Proteomes" id="UP000053611"/>
    </source>
</evidence>
<organism evidence="2 3">
    <name type="scientific">Cutaneotrichosporon oleaginosum</name>
    <dbReference type="NCBI Taxonomy" id="879819"/>
    <lineage>
        <taxon>Eukaryota</taxon>
        <taxon>Fungi</taxon>
        <taxon>Dikarya</taxon>
        <taxon>Basidiomycota</taxon>
        <taxon>Agaricomycotina</taxon>
        <taxon>Tremellomycetes</taxon>
        <taxon>Trichosporonales</taxon>
        <taxon>Trichosporonaceae</taxon>
        <taxon>Cutaneotrichosporon</taxon>
    </lineage>
</organism>
<keyword evidence="3" id="KW-1185">Reference proteome</keyword>
<feature type="signal peptide" evidence="1">
    <location>
        <begin position="1"/>
        <end position="17"/>
    </location>
</feature>
<accession>A0A0J0XJ59</accession>
<evidence type="ECO:0000256" key="1">
    <source>
        <dbReference type="SAM" id="SignalP"/>
    </source>
</evidence>
<dbReference type="EMBL" id="KQ087223">
    <property type="protein sequence ID" value="KLT41103.1"/>
    <property type="molecule type" value="Genomic_DNA"/>
</dbReference>
<feature type="chain" id="PRO_5005245430" evidence="1">
    <location>
        <begin position="18"/>
        <end position="99"/>
    </location>
</feature>
<sequence length="99" mass="10438">MKFFAAASLALLSFAVANPTPNAAGDEAAAAEQGLAARDLDLGKRDCSYRTICTCDGQPADIFCGRGSSPRGGWCLEGYVYQCDGEGNTCRYGPRDDCN</sequence>
<keyword evidence="1" id="KW-0732">Signal</keyword>
<reference evidence="2 3" key="1">
    <citation type="submission" date="2015-03" db="EMBL/GenBank/DDBJ databases">
        <title>Genomics and transcriptomics of the oil-accumulating basidiomycete yeast T. oleaginosus allow insights into substrate utilization and the diverse evolutionary trajectories of mating systems in fungi.</title>
        <authorList>
            <consortium name="DOE Joint Genome Institute"/>
            <person name="Kourist R."/>
            <person name="Kracht O."/>
            <person name="Bracharz F."/>
            <person name="Lipzen A."/>
            <person name="Nolan M."/>
            <person name="Ohm R."/>
            <person name="Grigoriev I."/>
            <person name="Sun S."/>
            <person name="Heitman J."/>
            <person name="Bruck T."/>
            <person name="Nowrousian M."/>
        </authorList>
    </citation>
    <scope>NUCLEOTIDE SEQUENCE [LARGE SCALE GENOMIC DNA]</scope>
    <source>
        <strain evidence="2 3">IBC0246</strain>
    </source>
</reference>
<gene>
    <name evidence="2" type="ORF">CC85DRAFT_329335</name>
</gene>
<evidence type="ECO:0000313" key="2">
    <source>
        <dbReference type="EMBL" id="KLT41103.1"/>
    </source>
</evidence>